<dbReference type="EMBL" id="CAKKLH010000127">
    <property type="protein sequence ID" value="CAH0104201.1"/>
    <property type="molecule type" value="Genomic_DNA"/>
</dbReference>
<feature type="chain" id="PRO_5035247754" description="Cystatin domain-containing protein" evidence="1">
    <location>
        <begin position="28"/>
        <end position="281"/>
    </location>
</feature>
<dbReference type="SUPFAM" id="SSF54403">
    <property type="entry name" value="Cystatin/monellin"/>
    <property type="match status" value="2"/>
</dbReference>
<sequence>MAAHHCLTVKTLFLLVVVALTIDSTTSASLNKPNATEPTKTGDFSTISVNASQVQHFADFAASQISSSNSTVSMKPGDNVTSVKIVKAAATKVPSENGSGMNFEMTLELDGEEDDDDLYCEVLVFSRSYELLVDELILTDYTCVSITNGSAEAEAIPEPAPVPIFIPFFPVAVNDTKVEDIAKFANGAVASTRNSTNNLTEIEKAESQVYATGINYKLILKLKGVDGDDMLCEVVVSDPTQKDVIMDRELTQYNCAWNSTSSAEQEEDIPDDSILSKWFFE</sequence>
<proteinExistence type="predicted"/>
<dbReference type="AlphaFoldDB" id="A0A8J2WM30"/>
<evidence type="ECO:0008006" key="4">
    <source>
        <dbReference type="Google" id="ProtNLM"/>
    </source>
</evidence>
<dbReference type="InterPro" id="IPR046350">
    <property type="entry name" value="Cystatin_sf"/>
</dbReference>
<dbReference type="PANTHER" id="PTHR47364">
    <property type="entry name" value="CYSTEINE PROTEINASE INHIBITOR 5"/>
    <property type="match status" value="1"/>
</dbReference>
<reference evidence="2" key="1">
    <citation type="submission" date="2021-11" db="EMBL/GenBank/DDBJ databases">
        <authorList>
            <person name="Schell T."/>
        </authorList>
    </citation>
    <scope>NUCLEOTIDE SEQUENCE</scope>
    <source>
        <strain evidence="2">M5</strain>
    </source>
</reference>
<gene>
    <name evidence="2" type="ORF">DGAL_LOCUS6920</name>
</gene>
<dbReference type="Gene3D" id="3.10.450.10">
    <property type="match status" value="2"/>
</dbReference>
<evidence type="ECO:0000256" key="1">
    <source>
        <dbReference type="SAM" id="SignalP"/>
    </source>
</evidence>
<evidence type="ECO:0000313" key="3">
    <source>
        <dbReference type="Proteomes" id="UP000789390"/>
    </source>
</evidence>
<keyword evidence="1" id="KW-0732">Signal</keyword>
<accession>A0A8J2WM30</accession>
<dbReference type="PANTHER" id="PTHR47364:SF2">
    <property type="entry name" value="CYSTEINE PROTEINASE INHIBITOR 5"/>
    <property type="match status" value="1"/>
</dbReference>
<name>A0A8J2WM30_9CRUS</name>
<dbReference type="OrthoDB" id="6355644at2759"/>
<dbReference type="Proteomes" id="UP000789390">
    <property type="component" value="Unassembled WGS sequence"/>
</dbReference>
<evidence type="ECO:0000313" key="2">
    <source>
        <dbReference type="EMBL" id="CAH0104201.1"/>
    </source>
</evidence>
<comment type="caution">
    <text evidence="2">The sequence shown here is derived from an EMBL/GenBank/DDBJ whole genome shotgun (WGS) entry which is preliminary data.</text>
</comment>
<keyword evidence="3" id="KW-1185">Reference proteome</keyword>
<feature type="signal peptide" evidence="1">
    <location>
        <begin position="1"/>
        <end position="27"/>
    </location>
</feature>
<protein>
    <recommendedName>
        <fullName evidence="4">Cystatin domain-containing protein</fullName>
    </recommendedName>
</protein>
<organism evidence="2 3">
    <name type="scientific">Daphnia galeata</name>
    <dbReference type="NCBI Taxonomy" id="27404"/>
    <lineage>
        <taxon>Eukaryota</taxon>
        <taxon>Metazoa</taxon>
        <taxon>Ecdysozoa</taxon>
        <taxon>Arthropoda</taxon>
        <taxon>Crustacea</taxon>
        <taxon>Branchiopoda</taxon>
        <taxon>Diplostraca</taxon>
        <taxon>Cladocera</taxon>
        <taxon>Anomopoda</taxon>
        <taxon>Daphniidae</taxon>
        <taxon>Daphnia</taxon>
    </lineage>
</organism>